<evidence type="ECO:0000313" key="3">
    <source>
        <dbReference type="EMBL" id="CAK7941981.1"/>
    </source>
</evidence>
<dbReference type="PROSITE" id="PS50878">
    <property type="entry name" value="RT_POL"/>
    <property type="match status" value="1"/>
</dbReference>
<protein>
    <recommendedName>
        <fullName evidence="2">Reverse transcriptase domain-containing protein</fullName>
    </recommendedName>
</protein>
<evidence type="ECO:0000259" key="2">
    <source>
        <dbReference type="PROSITE" id="PS50878"/>
    </source>
</evidence>
<reference evidence="3" key="1">
    <citation type="submission" date="2024-01" db="EMBL/GenBank/DDBJ databases">
        <authorList>
            <person name="Webb A."/>
        </authorList>
    </citation>
    <scope>NUCLEOTIDE SEQUENCE</scope>
    <source>
        <strain evidence="3">Pm1</strain>
    </source>
</reference>
<sequence length="236" mass="25231">MELNTGIRQGCPLAPLLFMLAVEVLALAITQDPGLTGVMVPGSSSERHVFSAFVDDSTVFLQEVRQLPRVLDLVATFGKLSGLTVQPSKSQVIFLNTAVSVTSYEGIPVLRSGATTRYLGHQVGTGDLADANWAVRIRTVQRRLATATRLATSVTFRAQILNVILLPGILFTAAVFDTPAWADLELRNHQNPNSLESVVINGNKSAQSQSGTTIHAASSGRHWINLDSSGGESATH</sequence>
<dbReference type="Proteomes" id="UP001162060">
    <property type="component" value="Unassembled WGS sequence"/>
</dbReference>
<organism evidence="3 4">
    <name type="scientific">Peronospora matthiolae</name>
    <dbReference type="NCBI Taxonomy" id="2874970"/>
    <lineage>
        <taxon>Eukaryota</taxon>
        <taxon>Sar</taxon>
        <taxon>Stramenopiles</taxon>
        <taxon>Oomycota</taxon>
        <taxon>Peronosporomycetes</taxon>
        <taxon>Peronosporales</taxon>
        <taxon>Peronosporaceae</taxon>
        <taxon>Peronospora</taxon>
    </lineage>
</organism>
<evidence type="ECO:0000313" key="4">
    <source>
        <dbReference type="Proteomes" id="UP001162060"/>
    </source>
</evidence>
<feature type="chain" id="PRO_5043774277" description="Reverse transcriptase domain-containing protein" evidence="1">
    <location>
        <begin position="27"/>
        <end position="236"/>
    </location>
</feature>
<keyword evidence="1" id="KW-0732">Signal</keyword>
<evidence type="ECO:0000256" key="1">
    <source>
        <dbReference type="SAM" id="SignalP"/>
    </source>
</evidence>
<feature type="domain" description="Reverse transcriptase" evidence="2">
    <location>
        <begin position="1"/>
        <end position="123"/>
    </location>
</feature>
<dbReference type="InterPro" id="IPR000477">
    <property type="entry name" value="RT_dom"/>
</dbReference>
<gene>
    <name evidence="3" type="ORF">PM001_LOCUS27131</name>
</gene>
<dbReference type="EMBL" id="CAKLBY020000267">
    <property type="protein sequence ID" value="CAK7941981.1"/>
    <property type="molecule type" value="Genomic_DNA"/>
</dbReference>
<comment type="caution">
    <text evidence="3">The sequence shown here is derived from an EMBL/GenBank/DDBJ whole genome shotgun (WGS) entry which is preliminary data.</text>
</comment>
<dbReference type="AlphaFoldDB" id="A0AAV1V5T8"/>
<feature type="signal peptide" evidence="1">
    <location>
        <begin position="1"/>
        <end position="26"/>
    </location>
</feature>
<proteinExistence type="predicted"/>
<dbReference type="Pfam" id="PF00078">
    <property type="entry name" value="RVT_1"/>
    <property type="match status" value="1"/>
</dbReference>
<name>A0AAV1V5T8_9STRA</name>
<accession>A0AAV1V5T8</accession>